<accession>A0A0S2JYQ9</accession>
<evidence type="ECO:0000313" key="1">
    <source>
        <dbReference type="EMBL" id="ALO41306.1"/>
    </source>
</evidence>
<name>A0A0S2JYQ9_9GAMM</name>
<protein>
    <submittedName>
        <fullName evidence="1">Uncharacterized protein</fullName>
    </submittedName>
</protein>
<dbReference type="PATRIC" id="fig|161398.10.peg.800"/>
<dbReference type="AlphaFoldDB" id="A0A0S2JYQ9"/>
<keyword evidence="2" id="KW-1185">Reference proteome</keyword>
<gene>
    <name evidence="1" type="ORF">PP2015_787</name>
</gene>
<sequence length="39" mass="4350">MGFPGPLYFSAQFGRFFVLSNLSLLDPILLYIADATIKI</sequence>
<organism evidence="1 2">
    <name type="scientific">Pseudoalteromonas phenolica</name>
    <dbReference type="NCBI Taxonomy" id="161398"/>
    <lineage>
        <taxon>Bacteria</taxon>
        <taxon>Pseudomonadati</taxon>
        <taxon>Pseudomonadota</taxon>
        <taxon>Gammaproteobacteria</taxon>
        <taxon>Alteromonadales</taxon>
        <taxon>Pseudoalteromonadaceae</taxon>
        <taxon>Pseudoalteromonas</taxon>
    </lineage>
</organism>
<dbReference type="Proteomes" id="UP000061457">
    <property type="component" value="Chromosome I"/>
</dbReference>
<evidence type="ECO:0000313" key="2">
    <source>
        <dbReference type="Proteomes" id="UP000061457"/>
    </source>
</evidence>
<dbReference type="KEGG" id="pphe:PP2015_787"/>
<dbReference type="EMBL" id="CP013187">
    <property type="protein sequence ID" value="ALO41306.1"/>
    <property type="molecule type" value="Genomic_DNA"/>
</dbReference>
<dbReference type="STRING" id="161398.PP2015_787"/>
<proteinExistence type="predicted"/>
<reference evidence="1 2" key="1">
    <citation type="submission" date="2015-11" db="EMBL/GenBank/DDBJ databases">
        <authorList>
            <person name="Zhang Y."/>
            <person name="Guo Z."/>
        </authorList>
    </citation>
    <scope>NUCLEOTIDE SEQUENCE [LARGE SCALE GENOMIC DNA]</scope>
    <source>
        <strain evidence="1 2">KCTC 12086</strain>
    </source>
</reference>